<dbReference type="InterPro" id="IPR047151">
    <property type="entry name" value="RNZ2-like"/>
</dbReference>
<proteinExistence type="inferred from homology"/>
<dbReference type="CDD" id="cd07718">
    <property type="entry name" value="RNaseZ_ELAC1_ELAC2-C-term-like_MBL-fold"/>
    <property type="match status" value="1"/>
</dbReference>
<sequence length="852" mass="97320">MLLISLARRAFQIRTQIRFSSSSIDIADFIRGMSQTKKLKSDSTSSVTNKPRHVRMKERGRDPGLTSRINLQVISNGYAGTSKSLVLNNDQTNYLFNCGEGTQRTLQEKNTIWEIKFSKTKHLFMTQKSWDTMGGILGLCISLKEAYLNEITFHAPCDVIDLLKHWKGLEAFSNINLGNDFDSENNSFVGLIIYLEQHDYDKGEFQDDCFKIKAIPLRANNLILSPNSKRQCASASNDLSQMKKYPDDLVYAYLCETHPFPGSLSAELCAFHRVPPNELRSRLKNGEDVTLPDGRLIRSKDVTLPGEPPVKVLILDCPSLAYLDSIKSNELNSHSYHTIVHLAPSSILNNETYRSWMKSMNTTHHLLLDETQVNVHMEAIYRYQTQLNYIDDGIFPLLSYHNTLTDLKIPEPVDNITYGLTSSRIPIRPMLAPDNSKVVAIQPQSYIDLLLANEEFKQTFTAAKQQLQAMHEIAKTGHSYPEIIFLGTGSACPSKPRNTSGILIHVNDTTIFLLECAEGTTGQIRHFYGDQSDDVLFRIRFVYISHMHADHLGGLFGLIRQRRRAFEKLGHQYEKLILLCPNKYVDVGRKQWGFFSCEYSFDDDVHIIFNRSLTNGLPSMTNVGGENTEEEKFLFEKFKTIGIHGVQTVLVEHIYDAHALVLRHIDGWSLAFSGDCKQSSDFIQAGQNVDLLIHESTYETGLEVYASQMRHCTMAQAIDVGRRMNAKYTILWHFSQRYAKIPFLSERADEDDAEQKEKKQATRPENVCISFDFMRVHLSDLPRACELVPIFESMFYEEWLTLKKRQTRREQEPDYFAKNTRMIESKRKHMGGKSSSSSPESKVNRQSSSSRQ</sequence>
<dbReference type="InterPro" id="IPR036866">
    <property type="entry name" value="RibonucZ/Hydroxyglut_hydro"/>
</dbReference>
<dbReference type="OrthoDB" id="527344at2759"/>
<keyword evidence="9" id="KW-0378">Hydrolase</keyword>
<accession>A0A814NV17</accession>
<dbReference type="SUPFAM" id="SSF56281">
    <property type="entry name" value="Metallo-hydrolase/oxidoreductase"/>
    <property type="match status" value="2"/>
</dbReference>
<evidence type="ECO:0000256" key="9">
    <source>
        <dbReference type="ARBA" id="ARBA00022801"/>
    </source>
</evidence>
<evidence type="ECO:0000256" key="8">
    <source>
        <dbReference type="ARBA" id="ARBA00022759"/>
    </source>
</evidence>
<dbReference type="GO" id="GO:0046872">
    <property type="term" value="F:metal ion binding"/>
    <property type="evidence" value="ECO:0007669"/>
    <property type="project" value="UniProtKB-KW"/>
</dbReference>
<dbReference type="Gene3D" id="3.60.15.10">
    <property type="entry name" value="Ribonuclease Z/Hydroxyacylglutathione hydrolase-like"/>
    <property type="match status" value="2"/>
</dbReference>
<evidence type="ECO:0000256" key="7">
    <source>
        <dbReference type="ARBA" id="ARBA00022723"/>
    </source>
</evidence>
<evidence type="ECO:0000313" key="14">
    <source>
        <dbReference type="Proteomes" id="UP000663852"/>
    </source>
</evidence>
<feature type="compositionally biased region" description="Low complexity" evidence="11">
    <location>
        <begin position="832"/>
        <end position="841"/>
    </location>
</feature>
<feature type="region of interest" description="Disordered" evidence="11">
    <location>
        <begin position="810"/>
        <end position="852"/>
    </location>
</feature>
<dbReference type="GO" id="GO:0042781">
    <property type="term" value="F:3'-tRNA processing endoribonuclease activity"/>
    <property type="evidence" value="ECO:0007669"/>
    <property type="project" value="UniProtKB-EC"/>
</dbReference>
<evidence type="ECO:0000256" key="6">
    <source>
        <dbReference type="ARBA" id="ARBA00022722"/>
    </source>
</evidence>
<evidence type="ECO:0000256" key="3">
    <source>
        <dbReference type="ARBA" id="ARBA00007823"/>
    </source>
</evidence>
<feature type="region of interest" description="Disordered" evidence="11">
    <location>
        <begin position="40"/>
        <end position="63"/>
    </location>
</feature>
<dbReference type="InterPro" id="IPR027794">
    <property type="entry name" value="tRNase_Z_dom"/>
</dbReference>
<dbReference type="AlphaFoldDB" id="A0A814NV17"/>
<dbReference type="Pfam" id="PF23023">
    <property type="entry name" value="Anti-Pycsar_Apyc1"/>
    <property type="match status" value="1"/>
</dbReference>
<feature type="domain" description="tRNase Z endonuclease" evidence="12">
    <location>
        <begin position="74"/>
        <end position="135"/>
    </location>
</feature>
<evidence type="ECO:0000256" key="11">
    <source>
        <dbReference type="SAM" id="MobiDB-lite"/>
    </source>
</evidence>
<dbReference type="PANTHER" id="PTHR12553">
    <property type="entry name" value="ZINC PHOSPHODIESTERASE ELAC PROTEIN 2"/>
    <property type="match status" value="1"/>
</dbReference>
<keyword evidence="6" id="KW-0540">Nuclease</keyword>
<comment type="cofactor">
    <cofactor evidence="2">
        <name>Zn(2+)</name>
        <dbReference type="ChEBI" id="CHEBI:29105"/>
    </cofactor>
</comment>
<protein>
    <recommendedName>
        <fullName evidence="4">ribonuclease Z</fullName>
        <ecNumber evidence="4">3.1.26.11</ecNumber>
    </recommendedName>
</protein>
<organism evidence="13 14">
    <name type="scientific">Adineta ricciae</name>
    <name type="common">Rotifer</name>
    <dbReference type="NCBI Taxonomy" id="249248"/>
    <lineage>
        <taxon>Eukaryota</taxon>
        <taxon>Metazoa</taxon>
        <taxon>Spiralia</taxon>
        <taxon>Gnathifera</taxon>
        <taxon>Rotifera</taxon>
        <taxon>Eurotatoria</taxon>
        <taxon>Bdelloidea</taxon>
        <taxon>Adinetida</taxon>
        <taxon>Adinetidae</taxon>
        <taxon>Adineta</taxon>
    </lineage>
</organism>
<dbReference type="EMBL" id="CAJNOJ010000096">
    <property type="protein sequence ID" value="CAF1097007.1"/>
    <property type="molecule type" value="Genomic_DNA"/>
</dbReference>
<evidence type="ECO:0000256" key="2">
    <source>
        <dbReference type="ARBA" id="ARBA00001947"/>
    </source>
</evidence>
<comment type="catalytic activity">
    <reaction evidence="1">
        <text>Endonucleolytic cleavage of RNA, removing extra 3' nucleotides from tRNA precursor, generating 3' termini of tRNAs. A 3'-hydroxy group is left at the tRNA terminus and a 5'-phosphoryl group is left at the trailer molecule.</text>
        <dbReference type="EC" id="3.1.26.11"/>
    </reaction>
</comment>
<evidence type="ECO:0000256" key="1">
    <source>
        <dbReference type="ARBA" id="ARBA00000402"/>
    </source>
</evidence>
<dbReference type="Proteomes" id="UP000663852">
    <property type="component" value="Unassembled WGS sequence"/>
</dbReference>
<dbReference type="EC" id="3.1.26.11" evidence="4"/>
<keyword evidence="7" id="KW-0479">Metal-binding</keyword>
<evidence type="ECO:0000259" key="12">
    <source>
        <dbReference type="Pfam" id="PF13691"/>
    </source>
</evidence>
<keyword evidence="10" id="KW-0862">Zinc</keyword>
<reference evidence="13" key="1">
    <citation type="submission" date="2021-02" db="EMBL/GenBank/DDBJ databases">
        <authorList>
            <person name="Nowell W R."/>
        </authorList>
    </citation>
    <scope>NUCLEOTIDE SEQUENCE</scope>
</reference>
<comment type="caution">
    <text evidence="13">The sequence shown here is derived from an EMBL/GenBank/DDBJ whole genome shotgun (WGS) entry which is preliminary data.</text>
</comment>
<dbReference type="GO" id="GO:0005739">
    <property type="term" value="C:mitochondrion"/>
    <property type="evidence" value="ECO:0007669"/>
    <property type="project" value="TreeGrafter"/>
</dbReference>
<name>A0A814NV17_ADIRI</name>
<evidence type="ECO:0000256" key="4">
    <source>
        <dbReference type="ARBA" id="ARBA00012477"/>
    </source>
</evidence>
<dbReference type="PANTHER" id="PTHR12553:SF49">
    <property type="entry name" value="ZINC PHOSPHODIESTERASE ELAC PROTEIN 2"/>
    <property type="match status" value="1"/>
</dbReference>
<evidence type="ECO:0000313" key="13">
    <source>
        <dbReference type="EMBL" id="CAF1097007.1"/>
    </source>
</evidence>
<keyword evidence="8" id="KW-0255">Endonuclease</keyword>
<evidence type="ECO:0000256" key="10">
    <source>
        <dbReference type="ARBA" id="ARBA00022833"/>
    </source>
</evidence>
<dbReference type="GO" id="GO:1990180">
    <property type="term" value="P:mitochondrial tRNA 3'-end processing"/>
    <property type="evidence" value="ECO:0007669"/>
    <property type="project" value="TreeGrafter"/>
</dbReference>
<dbReference type="Pfam" id="PF13691">
    <property type="entry name" value="Lactamase_B_4"/>
    <property type="match status" value="1"/>
</dbReference>
<comment type="similarity">
    <text evidence="3">Belongs to the RNase Z family.</text>
</comment>
<keyword evidence="5" id="KW-0819">tRNA processing</keyword>
<gene>
    <name evidence="13" type="ORF">EDS130_LOCUS19789</name>
</gene>
<evidence type="ECO:0000256" key="5">
    <source>
        <dbReference type="ARBA" id="ARBA00022694"/>
    </source>
</evidence>